<dbReference type="InterPro" id="IPR036148">
    <property type="entry name" value="MmgE/PrpD_sf"/>
</dbReference>
<dbReference type="PANTHER" id="PTHR16943:SF8">
    <property type="entry name" value="2-METHYLCITRATE DEHYDRATASE"/>
    <property type="match status" value="1"/>
</dbReference>
<dbReference type="SUPFAM" id="SSF103378">
    <property type="entry name" value="2-methylcitrate dehydratase PrpD"/>
    <property type="match status" value="1"/>
</dbReference>
<reference evidence="4 5" key="1">
    <citation type="submission" date="2019-08" db="EMBL/GenBank/DDBJ databases">
        <title>Hyperibacter terrae gen. nov., sp. nov. and Hyperibacter viscosus sp. nov., two new members in the family Rhodospirillaceae isolated from the rhizosphere of Hypericum perforatum.</title>
        <authorList>
            <person name="Noviana Z."/>
        </authorList>
    </citation>
    <scope>NUCLEOTIDE SEQUENCE [LARGE SCALE GENOMIC DNA]</scope>
    <source>
        <strain evidence="4 5">R5913</strain>
    </source>
</reference>
<proteinExistence type="inferred from homology"/>
<dbReference type="EMBL" id="CP042906">
    <property type="protein sequence ID" value="QEX15189.1"/>
    <property type="molecule type" value="Genomic_DNA"/>
</dbReference>
<feature type="domain" description="MmgE/PrpD C-terminal" evidence="3">
    <location>
        <begin position="272"/>
        <end position="437"/>
    </location>
</feature>
<evidence type="ECO:0000313" key="5">
    <source>
        <dbReference type="Proteomes" id="UP000326202"/>
    </source>
</evidence>
<dbReference type="InterPro" id="IPR005656">
    <property type="entry name" value="MmgE_PrpD"/>
</dbReference>
<feature type="domain" description="MmgE/PrpD N-terminal" evidence="2">
    <location>
        <begin position="14"/>
        <end position="250"/>
    </location>
</feature>
<evidence type="ECO:0000259" key="2">
    <source>
        <dbReference type="Pfam" id="PF03972"/>
    </source>
</evidence>
<comment type="similarity">
    <text evidence="1">Belongs to the PrpD family.</text>
</comment>
<dbReference type="InterPro" id="IPR045336">
    <property type="entry name" value="MmgE_PrpD_N"/>
</dbReference>
<dbReference type="GO" id="GO:0016829">
    <property type="term" value="F:lyase activity"/>
    <property type="evidence" value="ECO:0007669"/>
    <property type="project" value="InterPro"/>
</dbReference>
<dbReference type="InterPro" id="IPR045337">
    <property type="entry name" value="MmgE_PrpD_C"/>
</dbReference>
<evidence type="ECO:0008006" key="6">
    <source>
        <dbReference type="Google" id="ProtNLM"/>
    </source>
</evidence>
<gene>
    <name evidence="4" type="ORF">FRZ44_04690</name>
</gene>
<dbReference type="PANTHER" id="PTHR16943">
    <property type="entry name" value="2-METHYLCITRATE DEHYDRATASE-RELATED"/>
    <property type="match status" value="1"/>
</dbReference>
<dbReference type="RefSeq" id="WP_151175668.1">
    <property type="nucleotide sequence ID" value="NZ_CP042906.1"/>
</dbReference>
<dbReference type="Proteomes" id="UP000326202">
    <property type="component" value="Chromosome"/>
</dbReference>
<dbReference type="Gene3D" id="1.10.4100.10">
    <property type="entry name" value="2-methylcitrate dehydratase PrpD"/>
    <property type="match status" value="1"/>
</dbReference>
<dbReference type="InterPro" id="IPR042183">
    <property type="entry name" value="MmgE/PrpD_sf_1"/>
</dbReference>
<evidence type="ECO:0000259" key="3">
    <source>
        <dbReference type="Pfam" id="PF19305"/>
    </source>
</evidence>
<dbReference type="KEGG" id="htq:FRZ44_04690"/>
<dbReference type="InterPro" id="IPR042188">
    <property type="entry name" value="MmgE/PrpD_sf_2"/>
</dbReference>
<name>A0A5J6MCR6_9PROT</name>
<protein>
    <recommendedName>
        <fullName evidence="6">MmgE/PrpD family protein</fullName>
    </recommendedName>
</protein>
<sequence length="451" mass="48144">MKRLAADGAITRTLVDKVMVLRWQDGSPDLPLLIKQSLLDWLGVSIAAASDPPVLVLREELEEQGGHPQAFVFGSPKRLPTQQAALLNGTISHLLDYDDVNLTLPGHCTAPILAAVLALAEREGANGSEVMNAFLTGYETTCRIALLVAPGHYTRGFHATATIGSLGAAAACARLIGLDRAATARALGIAATRTAGLKAMFGTSCKALHAGAAAATGLFAATLARRGFDSREDALECAQGFAATHSSDFNSDAALRDPDAGYHLFNNLFKFHAACYETQAAMECGHRLRRAHGFLPEEIRAVRVRANSHCNEICNIEEPRTGMEMKFSLRATTALSLAGMETSRPAVFCDANAQSPALNAIRGKVAVELSPDLALTESEMEVQLHDGRDFGARQDCGIPMKDREEQGRRVAEKFHCLVDPVLGRSRSGQLASLVDRLEALPSASVIMGACM</sequence>
<accession>A0A5J6MCR6</accession>
<dbReference type="Gene3D" id="3.30.1330.120">
    <property type="entry name" value="2-methylcitrate dehydratase PrpD"/>
    <property type="match status" value="1"/>
</dbReference>
<evidence type="ECO:0000256" key="1">
    <source>
        <dbReference type="ARBA" id="ARBA00006174"/>
    </source>
</evidence>
<dbReference type="Pfam" id="PF03972">
    <property type="entry name" value="MmgE_PrpD_N"/>
    <property type="match status" value="1"/>
</dbReference>
<keyword evidence="5" id="KW-1185">Reference proteome</keyword>
<organism evidence="4 5">
    <name type="scientific">Hypericibacter terrae</name>
    <dbReference type="NCBI Taxonomy" id="2602015"/>
    <lineage>
        <taxon>Bacteria</taxon>
        <taxon>Pseudomonadati</taxon>
        <taxon>Pseudomonadota</taxon>
        <taxon>Alphaproteobacteria</taxon>
        <taxon>Rhodospirillales</taxon>
        <taxon>Dongiaceae</taxon>
        <taxon>Hypericibacter</taxon>
    </lineage>
</organism>
<dbReference type="AlphaFoldDB" id="A0A5J6MCR6"/>
<dbReference type="Pfam" id="PF19305">
    <property type="entry name" value="MmgE_PrpD_C"/>
    <property type="match status" value="1"/>
</dbReference>
<evidence type="ECO:0000313" key="4">
    <source>
        <dbReference type="EMBL" id="QEX15189.1"/>
    </source>
</evidence>
<dbReference type="OrthoDB" id="9795089at2"/>